<keyword evidence="1" id="KW-1133">Transmembrane helix</keyword>
<keyword evidence="1" id="KW-0472">Membrane</keyword>
<organism evidence="2 3">
    <name type="scientific">Saprolegnia diclina (strain VS20)</name>
    <dbReference type="NCBI Taxonomy" id="1156394"/>
    <lineage>
        <taxon>Eukaryota</taxon>
        <taxon>Sar</taxon>
        <taxon>Stramenopiles</taxon>
        <taxon>Oomycota</taxon>
        <taxon>Saprolegniomycetes</taxon>
        <taxon>Saprolegniales</taxon>
        <taxon>Saprolegniaceae</taxon>
        <taxon>Saprolegnia</taxon>
    </lineage>
</organism>
<reference evidence="2 3" key="1">
    <citation type="submission" date="2012-04" db="EMBL/GenBank/DDBJ databases">
        <title>The Genome Sequence of Saprolegnia declina VS20.</title>
        <authorList>
            <consortium name="The Broad Institute Genome Sequencing Platform"/>
            <person name="Russ C."/>
            <person name="Nusbaum C."/>
            <person name="Tyler B."/>
            <person name="van West P."/>
            <person name="Dieguez-Uribeondo J."/>
            <person name="de Bruijn I."/>
            <person name="Tripathy S."/>
            <person name="Jiang R."/>
            <person name="Young S.K."/>
            <person name="Zeng Q."/>
            <person name="Gargeya S."/>
            <person name="Fitzgerald M."/>
            <person name="Haas B."/>
            <person name="Abouelleil A."/>
            <person name="Alvarado L."/>
            <person name="Arachchi H.M."/>
            <person name="Berlin A."/>
            <person name="Chapman S.B."/>
            <person name="Goldberg J."/>
            <person name="Griggs A."/>
            <person name="Gujja S."/>
            <person name="Hansen M."/>
            <person name="Howarth C."/>
            <person name="Imamovic A."/>
            <person name="Larimer J."/>
            <person name="McCowen C."/>
            <person name="Montmayeur A."/>
            <person name="Murphy C."/>
            <person name="Neiman D."/>
            <person name="Pearson M."/>
            <person name="Priest M."/>
            <person name="Roberts A."/>
            <person name="Saif S."/>
            <person name="Shea T."/>
            <person name="Sisk P."/>
            <person name="Sykes S."/>
            <person name="Wortman J."/>
            <person name="Nusbaum C."/>
            <person name="Birren B."/>
        </authorList>
    </citation>
    <scope>NUCLEOTIDE SEQUENCE [LARGE SCALE GENOMIC DNA]</scope>
    <source>
        <strain evidence="2 3">VS20</strain>
    </source>
</reference>
<name>T0S3S1_SAPDV</name>
<dbReference type="RefSeq" id="XP_008606975.1">
    <property type="nucleotide sequence ID" value="XM_008608753.1"/>
</dbReference>
<keyword evidence="1" id="KW-0812">Transmembrane</keyword>
<dbReference type="EMBL" id="JH767138">
    <property type="protein sequence ID" value="EQC39703.1"/>
    <property type="molecule type" value="Genomic_DNA"/>
</dbReference>
<evidence type="ECO:0000313" key="2">
    <source>
        <dbReference type="EMBL" id="EQC39703.1"/>
    </source>
</evidence>
<protein>
    <submittedName>
        <fullName evidence="2">Uncharacterized protein</fullName>
    </submittedName>
</protein>
<evidence type="ECO:0000313" key="3">
    <source>
        <dbReference type="Proteomes" id="UP000030762"/>
    </source>
</evidence>
<feature type="transmembrane region" description="Helical" evidence="1">
    <location>
        <begin position="97"/>
        <end position="120"/>
    </location>
</feature>
<dbReference type="VEuPathDB" id="FungiDB:SDRG_03131"/>
<dbReference type="Proteomes" id="UP000030762">
    <property type="component" value="Unassembled WGS sequence"/>
</dbReference>
<accession>T0S3S1</accession>
<sequence>MVGFYVLWIIYTVVRYYVLWPRYRVARHVQWRQLPPEKRREAMKETRWYMRTQIPLCVRNASASVVVAIYGASTVLVFLVLGWFLVCSSLRSNEAHYVPFCVALAVSISFAALTVGEHLVTLPWFFALRDCPEVGRDYDGRLRYEATPLLSLSECLEA</sequence>
<feature type="transmembrane region" description="Helical" evidence="1">
    <location>
        <begin position="6"/>
        <end position="23"/>
    </location>
</feature>
<feature type="transmembrane region" description="Helical" evidence="1">
    <location>
        <begin position="61"/>
        <end position="85"/>
    </location>
</feature>
<dbReference type="GeneID" id="19943858"/>
<dbReference type="AlphaFoldDB" id="T0S3S1"/>
<keyword evidence="3" id="KW-1185">Reference proteome</keyword>
<evidence type="ECO:0000256" key="1">
    <source>
        <dbReference type="SAM" id="Phobius"/>
    </source>
</evidence>
<gene>
    <name evidence="2" type="ORF">SDRG_03131</name>
</gene>
<proteinExistence type="predicted"/>
<dbReference type="InParanoid" id="T0S3S1"/>